<dbReference type="InterPro" id="IPR003953">
    <property type="entry name" value="FAD-dep_OxRdtase_2_FAD-bd"/>
</dbReference>
<evidence type="ECO:0000256" key="5">
    <source>
        <dbReference type="SAM" id="MobiDB-lite"/>
    </source>
</evidence>
<dbReference type="Gene3D" id="3.90.700.10">
    <property type="entry name" value="Succinate dehydrogenase/fumarate reductase flavoprotein, catalytic domain"/>
    <property type="match status" value="1"/>
</dbReference>
<sequence>MAKRPNLRRAYRLKNRTRPASEPEEKGLSRREFFRQGAAAGVLGAAALSGAGAAMAQEKADSIPWDYEADVVIAGGGCAGITAAIRARDLGATVLVVDQNFDLGGRMLHSGSFLSLGGGDAIQKRDMEGRGDAEGFITVPPVEEPAELDDDVELLFKDMTDWSIVDTKAQSPFRYNEREQNRAWAENCPPTREFLMRNYIRFTRVSGTHGGGGMSRARAPFCFLMLGDVTDIKAGTITAEDAGVADDERTSPLAPVKMEEATETVGPNAVQNGVALARPLEFSAREKGVQFMLHRHFDELIREQPSAGRILGISAHYSPRINPETGERLESYWQNGNIDERREVVRIRAKKAVILASGGLAGNPELRSMFYPAMREPAFNTSGYALQGPHGQDGSALIAALKVGANMAGMQQNLSYPTTFHIPTRLGTRDAYTDMYPGHPTFVFRGSTGINVGNTGFEEFIAVNQVGKRFFNEVRLPIRGGAARYPGGPESGVPNAGLDHIPLDWRNCRHEWVRQMYSYDHGMDAALAMNEGSQPPHYYSGPLWAIFDEAAIERTGWEMRFPYVNEENGYYFTADTIPDLAAKIYAGHPFQRVPLNYLEETVETWNSYVEAGEDPDFERHVEAPMNAIMQPPFYALSIMVIWHDSYGGLRVNGRQQVIDTQGRAIPGLYAGGEAVGGINKHGLGKGHVHGFIAGTHAAAEAAV</sequence>
<accession>A0ABQ5W281</accession>
<feature type="domain" description="FAD-dependent oxidoreductase 2 FAD-binding" evidence="6">
    <location>
        <begin position="158"/>
        <end position="679"/>
    </location>
</feature>
<evidence type="ECO:0000313" key="8">
    <source>
        <dbReference type="Proteomes" id="UP001156691"/>
    </source>
</evidence>
<keyword evidence="2" id="KW-0285">Flavoprotein</keyword>
<dbReference type="PROSITE" id="PS51318">
    <property type="entry name" value="TAT"/>
    <property type="match status" value="1"/>
</dbReference>
<dbReference type="Gene3D" id="3.50.50.60">
    <property type="entry name" value="FAD/NAD(P)-binding domain"/>
    <property type="match status" value="2"/>
</dbReference>
<evidence type="ECO:0000313" key="7">
    <source>
        <dbReference type="EMBL" id="GLQ53958.1"/>
    </source>
</evidence>
<dbReference type="InterPro" id="IPR006311">
    <property type="entry name" value="TAT_signal"/>
</dbReference>
<name>A0ABQ5W281_9HYPH</name>
<dbReference type="RefSeq" id="WP_284339407.1">
    <property type="nucleotide sequence ID" value="NZ_BSNS01000007.1"/>
</dbReference>
<gene>
    <name evidence="7" type="ORF">GCM10010862_12170</name>
</gene>
<dbReference type="InterPro" id="IPR036188">
    <property type="entry name" value="FAD/NAD-bd_sf"/>
</dbReference>
<dbReference type="Pfam" id="PF12831">
    <property type="entry name" value="FAD_oxidored"/>
    <property type="match status" value="1"/>
</dbReference>
<dbReference type="EMBL" id="BSNS01000007">
    <property type="protein sequence ID" value="GLQ53958.1"/>
    <property type="molecule type" value="Genomic_DNA"/>
</dbReference>
<dbReference type="SUPFAM" id="SSF51905">
    <property type="entry name" value="FAD/NAD(P)-binding domain"/>
    <property type="match status" value="1"/>
</dbReference>
<evidence type="ECO:0000256" key="4">
    <source>
        <dbReference type="ARBA" id="ARBA00023002"/>
    </source>
</evidence>
<dbReference type="Pfam" id="PF00890">
    <property type="entry name" value="FAD_binding_2"/>
    <property type="match status" value="1"/>
</dbReference>
<evidence type="ECO:0000256" key="1">
    <source>
        <dbReference type="ARBA" id="ARBA00001974"/>
    </source>
</evidence>
<dbReference type="SUPFAM" id="SSF56425">
    <property type="entry name" value="Succinate dehydrogenase/fumarate reductase flavoprotein, catalytic domain"/>
    <property type="match status" value="1"/>
</dbReference>
<feature type="region of interest" description="Disordered" evidence="5">
    <location>
        <begin position="1"/>
        <end position="28"/>
    </location>
</feature>
<feature type="compositionally biased region" description="Basic and acidic residues" evidence="5">
    <location>
        <begin position="19"/>
        <end position="28"/>
    </location>
</feature>
<keyword evidence="3" id="KW-0274">FAD</keyword>
<protein>
    <submittedName>
        <fullName evidence="7">FAD-binding dehydrogenase</fullName>
    </submittedName>
</protein>
<dbReference type="InterPro" id="IPR027477">
    <property type="entry name" value="Succ_DH/fumarate_Rdtase_cat_sf"/>
</dbReference>
<feature type="compositionally biased region" description="Basic residues" evidence="5">
    <location>
        <begin position="1"/>
        <end position="17"/>
    </location>
</feature>
<evidence type="ECO:0000259" key="6">
    <source>
        <dbReference type="Pfam" id="PF00890"/>
    </source>
</evidence>
<dbReference type="InterPro" id="IPR050315">
    <property type="entry name" value="FAD-oxidoreductase_2"/>
</dbReference>
<keyword evidence="4" id="KW-0560">Oxidoreductase</keyword>
<dbReference type="Proteomes" id="UP001156691">
    <property type="component" value="Unassembled WGS sequence"/>
</dbReference>
<comment type="cofactor">
    <cofactor evidence="1">
        <name>FAD</name>
        <dbReference type="ChEBI" id="CHEBI:57692"/>
    </cofactor>
</comment>
<reference evidence="8" key="1">
    <citation type="journal article" date="2019" name="Int. J. Syst. Evol. Microbiol.">
        <title>The Global Catalogue of Microorganisms (GCM) 10K type strain sequencing project: providing services to taxonomists for standard genome sequencing and annotation.</title>
        <authorList>
            <consortium name="The Broad Institute Genomics Platform"/>
            <consortium name="The Broad Institute Genome Sequencing Center for Infectious Disease"/>
            <person name="Wu L."/>
            <person name="Ma J."/>
        </authorList>
    </citation>
    <scope>NUCLEOTIDE SEQUENCE [LARGE SCALE GENOMIC DNA]</scope>
    <source>
        <strain evidence="8">NBRC 112416</strain>
    </source>
</reference>
<dbReference type="PANTHER" id="PTHR43400:SF10">
    <property type="entry name" value="3-OXOSTEROID 1-DEHYDROGENASE"/>
    <property type="match status" value="1"/>
</dbReference>
<evidence type="ECO:0000256" key="3">
    <source>
        <dbReference type="ARBA" id="ARBA00022827"/>
    </source>
</evidence>
<organism evidence="7 8">
    <name type="scientific">Devosia nitrariae</name>
    <dbReference type="NCBI Taxonomy" id="2071872"/>
    <lineage>
        <taxon>Bacteria</taxon>
        <taxon>Pseudomonadati</taxon>
        <taxon>Pseudomonadota</taxon>
        <taxon>Alphaproteobacteria</taxon>
        <taxon>Hyphomicrobiales</taxon>
        <taxon>Devosiaceae</taxon>
        <taxon>Devosia</taxon>
    </lineage>
</organism>
<comment type="caution">
    <text evidence="7">The sequence shown here is derived from an EMBL/GenBank/DDBJ whole genome shotgun (WGS) entry which is preliminary data.</text>
</comment>
<proteinExistence type="predicted"/>
<dbReference type="PANTHER" id="PTHR43400">
    <property type="entry name" value="FUMARATE REDUCTASE"/>
    <property type="match status" value="1"/>
</dbReference>
<keyword evidence="8" id="KW-1185">Reference proteome</keyword>
<evidence type="ECO:0000256" key="2">
    <source>
        <dbReference type="ARBA" id="ARBA00022630"/>
    </source>
</evidence>